<dbReference type="RefSeq" id="WP_122059898.1">
    <property type="nucleotide sequence ID" value="NZ_RFAQ01000061.1"/>
</dbReference>
<protein>
    <submittedName>
        <fullName evidence="1">Uncharacterized protein</fullName>
    </submittedName>
</protein>
<evidence type="ECO:0000313" key="1">
    <source>
        <dbReference type="EMBL" id="RMC96652.1"/>
    </source>
</evidence>
<sequence length="61" mass="7029">MDEIHLLVSLKGVVTNVKENTVIDIFKDLRQATIIKYLRKIPNKEDIKVVIMDMESLQDSS</sequence>
<dbReference type="AlphaFoldDB" id="A0A3M0SDP4"/>
<dbReference type="EMBL" id="RFAQ01000061">
    <property type="protein sequence ID" value="RMC96652.1"/>
    <property type="molecule type" value="Genomic_DNA"/>
</dbReference>
<evidence type="ECO:0000313" key="2">
    <source>
        <dbReference type="Proteomes" id="UP000277999"/>
    </source>
</evidence>
<gene>
    <name evidence="1" type="ORF">D9O40_15650</name>
</gene>
<name>A0A3M0SDP4_9CLOT</name>
<dbReference type="Proteomes" id="UP000277999">
    <property type="component" value="Unassembled WGS sequence"/>
</dbReference>
<proteinExistence type="predicted"/>
<accession>A0A3M0SDP4</accession>
<organism evidence="1 2">
    <name type="scientific">Clostridium autoethanogenum</name>
    <dbReference type="NCBI Taxonomy" id="84023"/>
    <lineage>
        <taxon>Bacteria</taxon>
        <taxon>Bacillati</taxon>
        <taxon>Bacillota</taxon>
        <taxon>Clostridia</taxon>
        <taxon>Eubacteriales</taxon>
        <taxon>Clostridiaceae</taxon>
        <taxon>Clostridium</taxon>
    </lineage>
</organism>
<reference evidence="1 2" key="1">
    <citation type="submission" date="2018-10" db="EMBL/GenBank/DDBJ databases">
        <title>Genome-centric metagenomics revealed C2 chemical producing, CO utilizing Clostridium with novel acetogenic gene cluster.</title>
        <authorList>
            <person name="Kang H."/>
            <person name="Park B."/>
            <person name="Choi I.G."/>
            <person name="Chang I.S."/>
        </authorList>
    </citation>
    <scope>NUCLEOTIDE SEQUENCE [LARGE SCALE GENOMIC DNA]</scope>
    <source>
        <strain evidence="1 2">H21-9</strain>
    </source>
</reference>
<comment type="caution">
    <text evidence="1">The sequence shown here is derived from an EMBL/GenBank/DDBJ whole genome shotgun (WGS) entry which is preliminary data.</text>
</comment>